<dbReference type="EMBL" id="JAUKTV010000027">
    <property type="protein sequence ID" value="KAK0701529.1"/>
    <property type="molecule type" value="Genomic_DNA"/>
</dbReference>
<dbReference type="InterPro" id="IPR023631">
    <property type="entry name" value="Amidase_dom"/>
</dbReference>
<dbReference type="PANTHER" id="PTHR46310:SF7">
    <property type="entry name" value="AMIDASE 1"/>
    <property type="match status" value="1"/>
</dbReference>
<dbReference type="Gene3D" id="3.90.1300.10">
    <property type="entry name" value="Amidase signature (AS) domain"/>
    <property type="match status" value="2"/>
</dbReference>
<evidence type="ECO:0000259" key="1">
    <source>
        <dbReference type="Pfam" id="PF01425"/>
    </source>
</evidence>
<dbReference type="InterPro" id="IPR036928">
    <property type="entry name" value="AS_sf"/>
</dbReference>
<proteinExistence type="predicted"/>
<accession>A0AA39ZQ59</accession>
<dbReference type="AlphaFoldDB" id="A0AA39ZQ59"/>
<dbReference type="Pfam" id="PF01425">
    <property type="entry name" value="Amidase"/>
    <property type="match status" value="1"/>
</dbReference>
<evidence type="ECO:0000313" key="2">
    <source>
        <dbReference type="EMBL" id="KAK0701529.1"/>
    </source>
</evidence>
<keyword evidence="3" id="KW-1185">Reference proteome</keyword>
<dbReference type="Proteomes" id="UP001172159">
    <property type="component" value="Unassembled WGS sequence"/>
</dbReference>
<organism evidence="2 3">
    <name type="scientific">Apiosordaria backusii</name>
    <dbReference type="NCBI Taxonomy" id="314023"/>
    <lineage>
        <taxon>Eukaryota</taxon>
        <taxon>Fungi</taxon>
        <taxon>Dikarya</taxon>
        <taxon>Ascomycota</taxon>
        <taxon>Pezizomycotina</taxon>
        <taxon>Sordariomycetes</taxon>
        <taxon>Sordariomycetidae</taxon>
        <taxon>Sordariales</taxon>
        <taxon>Lasiosphaeriaceae</taxon>
        <taxon>Apiosordaria</taxon>
    </lineage>
</organism>
<gene>
    <name evidence="2" type="ORF">B0T21DRAFT_432185</name>
</gene>
<feature type="domain" description="Amidase" evidence="1">
    <location>
        <begin position="126"/>
        <end position="265"/>
    </location>
</feature>
<reference evidence="2" key="1">
    <citation type="submission" date="2023-06" db="EMBL/GenBank/DDBJ databases">
        <title>Genome-scale phylogeny and comparative genomics of the fungal order Sordariales.</title>
        <authorList>
            <consortium name="Lawrence Berkeley National Laboratory"/>
            <person name="Hensen N."/>
            <person name="Bonometti L."/>
            <person name="Westerberg I."/>
            <person name="Brannstrom I.O."/>
            <person name="Guillou S."/>
            <person name="Cros-Aarteil S."/>
            <person name="Calhoun S."/>
            <person name="Haridas S."/>
            <person name="Kuo A."/>
            <person name="Mondo S."/>
            <person name="Pangilinan J."/>
            <person name="Riley R."/>
            <person name="Labutti K."/>
            <person name="Andreopoulos B."/>
            <person name="Lipzen A."/>
            <person name="Chen C."/>
            <person name="Yanf M."/>
            <person name="Daum C."/>
            <person name="Ng V."/>
            <person name="Clum A."/>
            <person name="Steindorff A."/>
            <person name="Ohm R."/>
            <person name="Martin F."/>
            <person name="Silar P."/>
            <person name="Natvig D."/>
            <person name="Lalanne C."/>
            <person name="Gautier V."/>
            <person name="Ament-Velasquez S.L."/>
            <person name="Kruys A."/>
            <person name="Hutchinson M.I."/>
            <person name="Powell A.J."/>
            <person name="Barry K."/>
            <person name="Miller A.N."/>
            <person name="Grigoriev I.V."/>
            <person name="Debuchy R."/>
            <person name="Gladieux P."/>
            <person name="Thoren M.H."/>
            <person name="Johannesson H."/>
        </authorList>
    </citation>
    <scope>NUCLEOTIDE SEQUENCE</scope>
    <source>
        <strain evidence="2">CBS 540.89</strain>
    </source>
</reference>
<evidence type="ECO:0000313" key="3">
    <source>
        <dbReference type="Proteomes" id="UP001172159"/>
    </source>
</evidence>
<comment type="caution">
    <text evidence="2">The sequence shown here is derived from an EMBL/GenBank/DDBJ whole genome shotgun (WGS) entry which is preliminary data.</text>
</comment>
<protein>
    <submittedName>
        <fullName evidence="2">Amidase signature domain-containing protein</fullName>
    </submittedName>
</protein>
<sequence>MPHGFGCDQIRELIAQYQQDDDVMASSFLTTILLVTTDRTLHDDVIQLLKSLGCKAIYLLTQPLVPKGPFFYSSEGIFRAARLYADTEEAFTLSTSAVSSKEYNRYQTVNASAYGATTLCIAVPSRLYATTKPLAGMRVAVKDVFHLNGVRTTCGNRAYGKLCGPWDVSSAAVQKVLDLGGIVVGKTKTAEFAGSQEVIGDWADYSYAFNARADGYIRCTGSSTGSASAVTAYSWVDIGLGSDAGGSVRDPAVAHGIYGFRPSHDGSLERNTPALCDSKGPHTWAEIYGLGMIDFGQHWLDACHTRTQTFRPLRLLVINEYASDRDDVQKIFDAFVSKLSKWLDVKTTSISLESMWQSTKPDSVPAAESFAAYFSRCFMEVLASDYWSSTARFRDDYKQQFGATPYVCKVTQWLWDFGSSITTDQRQQAITRVGVHNAWFNQQVLGGGDECILLIPRYDLNYRDEYLPPPEQREFFGFDSNLHATFAGLPHLIMPIGQSTFNSVISHREEVFPVSMGIIGSKGTDIGLLRMVEDFLISTGLPTGVLTGKTAFLYHE</sequence>
<dbReference type="SUPFAM" id="SSF75304">
    <property type="entry name" value="Amidase signature (AS) enzymes"/>
    <property type="match status" value="1"/>
</dbReference>
<name>A0AA39ZQ59_9PEZI</name>
<dbReference type="PANTHER" id="PTHR46310">
    <property type="entry name" value="AMIDASE 1"/>
    <property type="match status" value="1"/>
</dbReference>